<dbReference type="InterPro" id="IPR012340">
    <property type="entry name" value="NA-bd_OB-fold"/>
</dbReference>
<evidence type="ECO:0000313" key="6">
    <source>
        <dbReference type="Proteomes" id="UP001176806"/>
    </source>
</evidence>
<organism evidence="5 6">
    <name type="scientific">Flavivirga jejuensis</name>
    <dbReference type="NCBI Taxonomy" id="870487"/>
    <lineage>
        <taxon>Bacteria</taxon>
        <taxon>Pseudomonadati</taxon>
        <taxon>Bacteroidota</taxon>
        <taxon>Flavobacteriia</taxon>
        <taxon>Flavobacteriales</taxon>
        <taxon>Flavobacteriaceae</taxon>
        <taxon>Flavivirga</taxon>
    </lineage>
</organism>
<dbReference type="PANTHER" id="PTHR10302">
    <property type="entry name" value="SINGLE-STRANDED DNA-BINDING PROTEIN"/>
    <property type="match status" value="1"/>
</dbReference>
<name>A0ABT8WUS5_9FLAO</name>
<dbReference type="CDD" id="cd04496">
    <property type="entry name" value="SSB_OBF"/>
    <property type="match status" value="1"/>
</dbReference>
<dbReference type="Proteomes" id="UP001176806">
    <property type="component" value="Unassembled WGS sequence"/>
</dbReference>
<evidence type="ECO:0000256" key="2">
    <source>
        <dbReference type="HAMAP-Rule" id="MF_00984"/>
    </source>
</evidence>
<comment type="caution">
    <text evidence="5">The sequence shown here is derived from an EMBL/GenBank/DDBJ whole genome shotgun (WGS) entry which is preliminary data.</text>
</comment>
<dbReference type="Gene3D" id="2.40.50.140">
    <property type="entry name" value="Nucleic acid-binding proteins"/>
    <property type="match status" value="1"/>
</dbReference>
<evidence type="ECO:0000256" key="1">
    <source>
        <dbReference type="ARBA" id="ARBA00023125"/>
    </source>
</evidence>
<reference evidence="5" key="1">
    <citation type="submission" date="2023-07" db="EMBL/GenBank/DDBJ databases">
        <title>Two novel species in the genus Flavivirga.</title>
        <authorList>
            <person name="Kwon K."/>
        </authorList>
    </citation>
    <scope>NUCLEOTIDE SEQUENCE</scope>
    <source>
        <strain evidence="5">KACC 14158</strain>
    </source>
</reference>
<sequence>MSNLRNKVQLIGNVGDSPKITILESGHKVARFSMATNEYYRNAQGEKVQSTEWHYIVAWNKKADIIEKYTRKGKLIAIEGKLTSRSYVNDMNITCYVTEIVAYDILLLDSKETSTLTNEKLVEAETQQKNNSHTKEVEASEKSGTKKSQTRSRTRKNRKETNSKKA</sequence>
<feature type="compositionally biased region" description="Basic residues" evidence="4">
    <location>
        <begin position="148"/>
        <end position="158"/>
    </location>
</feature>
<evidence type="ECO:0000256" key="4">
    <source>
        <dbReference type="SAM" id="MobiDB-lite"/>
    </source>
</evidence>
<feature type="region of interest" description="Disordered" evidence="4">
    <location>
        <begin position="122"/>
        <end position="166"/>
    </location>
</feature>
<keyword evidence="1 2" id="KW-0238">DNA-binding</keyword>
<dbReference type="SUPFAM" id="SSF50249">
    <property type="entry name" value="Nucleic acid-binding proteins"/>
    <property type="match status" value="1"/>
</dbReference>
<dbReference type="InterPro" id="IPR000424">
    <property type="entry name" value="Primosome_PriB/ssb"/>
</dbReference>
<dbReference type="GO" id="GO:0003677">
    <property type="term" value="F:DNA binding"/>
    <property type="evidence" value="ECO:0007669"/>
    <property type="project" value="UniProtKB-KW"/>
</dbReference>
<protein>
    <recommendedName>
        <fullName evidence="2 3">Single-stranded DNA-binding protein</fullName>
        <shortName evidence="2">SSB</shortName>
    </recommendedName>
</protein>
<dbReference type="NCBIfam" id="TIGR00621">
    <property type="entry name" value="ssb"/>
    <property type="match status" value="1"/>
</dbReference>
<evidence type="ECO:0000256" key="3">
    <source>
        <dbReference type="PIRNR" id="PIRNR002070"/>
    </source>
</evidence>
<dbReference type="HAMAP" id="MF_00984">
    <property type="entry name" value="SSB"/>
    <property type="match status" value="1"/>
</dbReference>
<dbReference type="PANTHER" id="PTHR10302:SF0">
    <property type="entry name" value="SINGLE-STRANDED DNA-BINDING PROTEIN, MITOCHONDRIAL"/>
    <property type="match status" value="1"/>
</dbReference>
<evidence type="ECO:0000313" key="5">
    <source>
        <dbReference type="EMBL" id="MDO5976940.1"/>
    </source>
</evidence>
<accession>A0ABT8WUS5</accession>
<dbReference type="RefSeq" id="WP_303304275.1">
    <property type="nucleotide sequence ID" value="NZ_BAABDA010000060.1"/>
</dbReference>
<feature type="compositionally biased region" description="Basic and acidic residues" evidence="4">
    <location>
        <begin position="133"/>
        <end position="144"/>
    </location>
</feature>
<dbReference type="PIRSF" id="PIRSF002070">
    <property type="entry name" value="SSB"/>
    <property type="match status" value="1"/>
</dbReference>
<proteinExistence type="inferred from homology"/>
<dbReference type="PROSITE" id="PS50935">
    <property type="entry name" value="SSB"/>
    <property type="match status" value="1"/>
</dbReference>
<keyword evidence="6" id="KW-1185">Reference proteome</keyword>
<dbReference type="EMBL" id="JAUOEL010000010">
    <property type="protein sequence ID" value="MDO5976940.1"/>
    <property type="molecule type" value="Genomic_DNA"/>
</dbReference>
<comment type="caution">
    <text evidence="2">Lacks conserved residue(s) required for the propagation of feature annotation.</text>
</comment>
<dbReference type="Pfam" id="PF00436">
    <property type="entry name" value="SSB"/>
    <property type="match status" value="1"/>
</dbReference>
<dbReference type="InterPro" id="IPR011344">
    <property type="entry name" value="ssDNA-bd"/>
</dbReference>
<gene>
    <name evidence="5" type="primary">ssb</name>
    <name evidence="5" type="ORF">Q4Q40_22295</name>
</gene>
<comment type="subunit">
    <text evidence="2">Homotetramer.</text>
</comment>